<dbReference type="InterPro" id="IPR003439">
    <property type="entry name" value="ABC_transporter-like_ATP-bd"/>
</dbReference>
<dbReference type="GO" id="GO:0005737">
    <property type="term" value="C:cytoplasm"/>
    <property type="evidence" value="ECO:0007669"/>
    <property type="project" value="UniProtKB-SubCell"/>
</dbReference>
<keyword evidence="2" id="KW-0472">Membrane</keyword>
<evidence type="ECO:0000256" key="11">
    <source>
        <dbReference type="ARBA" id="ARBA00022840"/>
    </source>
</evidence>
<name>S3C7E6_9BURK</name>
<evidence type="ECO:0000256" key="4">
    <source>
        <dbReference type="ARBA" id="ARBA00022723"/>
    </source>
</evidence>
<dbReference type="GO" id="GO:0006289">
    <property type="term" value="P:nucleotide-excision repair"/>
    <property type="evidence" value="ECO:0007669"/>
    <property type="project" value="InterPro"/>
</dbReference>
<dbReference type="Gene3D" id="1.10.8.280">
    <property type="entry name" value="ABC transporter ATPase domain-like"/>
    <property type="match status" value="1"/>
</dbReference>
<evidence type="ECO:0000256" key="7">
    <source>
        <dbReference type="ARBA" id="ARBA00022763"/>
    </source>
</evidence>
<keyword evidence="3" id="KW-0963">Cytoplasm</keyword>
<protein>
    <recommendedName>
        <fullName evidence="16">UvrABC system protein A</fullName>
    </recommendedName>
    <alternativeName>
        <fullName evidence="17">Excinuclease ABC subunit A</fullName>
    </alternativeName>
</protein>
<dbReference type="InterPro" id="IPR013815">
    <property type="entry name" value="ATP_grasp_subdomain_1"/>
</dbReference>
<dbReference type="eggNOG" id="COG0178">
    <property type="taxonomic scope" value="Bacteria"/>
</dbReference>
<gene>
    <name evidence="19" type="ORF">HMPREF1476_00005</name>
</gene>
<dbReference type="InterPro" id="IPR027417">
    <property type="entry name" value="P-loop_NTPase"/>
</dbReference>
<reference evidence="19 20" key="1">
    <citation type="submission" date="2013-04" db="EMBL/GenBank/DDBJ databases">
        <title>The Genome Sequence of Sutterella wadsworthensis HGA0223.</title>
        <authorList>
            <consortium name="The Broad Institute Genomics Platform"/>
            <person name="Earl A."/>
            <person name="Ward D."/>
            <person name="Feldgarden M."/>
            <person name="Gevers D."/>
            <person name="Schmidt T.M."/>
            <person name="Dover J."/>
            <person name="Dai D."/>
            <person name="Walker B."/>
            <person name="Young S."/>
            <person name="Zeng Q."/>
            <person name="Gargeya S."/>
            <person name="Fitzgerald M."/>
            <person name="Haas B."/>
            <person name="Abouelleil A."/>
            <person name="Allen A.W."/>
            <person name="Alvarado L."/>
            <person name="Arachchi H.M."/>
            <person name="Berlin A.M."/>
            <person name="Chapman S.B."/>
            <person name="Gainer-Dewar J."/>
            <person name="Goldberg J."/>
            <person name="Griggs A."/>
            <person name="Gujja S."/>
            <person name="Hansen M."/>
            <person name="Howarth C."/>
            <person name="Imamovic A."/>
            <person name="Ireland A."/>
            <person name="Larimer J."/>
            <person name="McCowan C."/>
            <person name="Murphy C."/>
            <person name="Pearson M."/>
            <person name="Poon T.W."/>
            <person name="Priest M."/>
            <person name="Roberts A."/>
            <person name="Saif S."/>
            <person name="Shea T."/>
            <person name="Sisk P."/>
            <person name="Sykes S."/>
            <person name="Wortman J."/>
            <person name="Nusbaum C."/>
            <person name="Birren B."/>
        </authorList>
    </citation>
    <scope>NUCLEOTIDE SEQUENCE [LARGE SCALE GENOMIC DNA]</scope>
    <source>
        <strain evidence="19 20">HGA0223</strain>
    </source>
</reference>
<dbReference type="NCBIfam" id="TIGR00630">
    <property type="entry name" value="uvra"/>
    <property type="match status" value="1"/>
</dbReference>
<dbReference type="InterPro" id="IPR041552">
    <property type="entry name" value="UvrA_DNA-bd"/>
</dbReference>
<evidence type="ECO:0000256" key="10">
    <source>
        <dbReference type="ARBA" id="ARBA00022833"/>
    </source>
</evidence>
<keyword evidence="11" id="KW-0067">ATP-binding</keyword>
<sequence length="1909" mass="207148">MPQQTQKPAVPPTTAAAADAAPAIRIRGAAQNNLKHLNLDIPIGSFTVVTGLSGSGKSSLVFDTLYAEGQRRYVETFSPYARQFLDRMDRPKVDAIDGVPPAIAIDQNAVIRTSRSTVGTMTEINDRLKLLFAQKAEVYCPHDGAHVANFTPAKIWEDFRNRINAEGLLEAKAAVAFERRVPHSMPLEEALAALSAQGFTRILTQKETPDAVTLTVAADRFRPSTVERARAMEALETALEKGAGEVIFWVEKEGIWTPVGRWRRGRICPECGEKFHAPRPSDFSFNSPVGACPVCRGFGRVITTDLNLVIPDRTKSLLEDAVKPFSTPTFRECKEEMLNACRLNNIPLTQAYEDLSEDARRFIEEGDPHWSGDWQHQWYGIRRFFEWLETKNYKMHVRVLLARYRSYHTCEACGGARLLPEALVWRLGTIDDRQNAAAALGSDMPSVEPIVTGQQLSPAAYKRLPGFNFHELMLLPVSELRHFLERLAGRPHDEAEDLVLREALSRTQFLCDVGLGYLTLNRQGRTLSGGEVQRVNLTTALGTNLVNTLFILDEPSIGLHPRDMDRVNAILRRLTSAGNTLVVVEHDPQVMLAGERLIDLGPGAGANGGQIIYEGSTRGVLCAATETGAYLSGKKRISRKALPIDDQTPFFCIAHAKLNNLKDISVRFPVGRLIAVAGVSGSGKSSLIAETLVPLMARTLGTANSAASSAGEDAGDISSAVLSGDLPSSVEFVDQSSLGRTARGNPASYTGVFTSIREFFGTSSEAAEAGASPADFSFNSGKGRCPHCAGTGWEHVEMQFLSDIYLPCPVCRGRRWQDWILAVRPELDDGVRRSIDEVLDLTVEEAAAAFANHPAIIKSLSLLSLTGLGYLKLGQPLSTLSGGERQRLKLAARIAEGIPQKHRRSDAAWNGPLFVFDEPTTGLHFADTAKLVDIFDRLTHLGATVIVIEHNLDVIGAADWVIELGPDGGAAGGSLIFAGTPVDMTAQGTLTGKALSAWRRAQNGDQSREDFFNLPPLNPTRNADTLAREASAIVIEGAKEHNLKNLSVDIPRDVFTVITGPSGSGKSTLAFDIVFAEGQRRYLESLNAYARSMVQPPPEPDVSSIRGIPPTVAIEQRTTRGGLRSTVATMTEIYHFLRLLYVKLGTEYCPNCGIPVETQTPGLIASRLKTQFREGRVALLTPIVESRKGIFQKELLTLRQKGVTTVRADGRFLTLDPELPKLARNSLHTIEALAGFVDAAAPAADIEETLQTALNLVGATHLCVVRAELVAPTPAGAPALTIPAADTAFYSLDRACPKCGLSLPELDPRLFSYNSEMGACPKCSGYGIITDAIRKAIRKGEAMGSEMHAADETEIICRACGGTRLNPIARNVRWAGKTIPEVCAMTAQEASSWFENLELDDRSRTIANDALLEIRSRLNFLTEVGLEYLTLDRSAPTLSGGETQRIHLASQLGTNLRGVCYVLDEPTIGLHPRDNAMLLSAIERLTQKGNTLLVVEHDEETIRRADHIIDIGPGAGIRGGRLMGQGTVEDLEANPDSPTGRMLAHPLPHTGTPQRRVKLNDPELKTLVFRGVHARNLQIDEITVPLQRFTVVTGVSGSGKSTFCREVLFANLSRRLKDAQAPLVGTDQLTGFENVGRVLEVDQTPIGKNSRSCPATYVGIMTAIRDLYAATNEAQARGYDASRFSFNKAVGACPVCAGQGLRTVEMNFLPDVKVLCEACAGKRFNPETLEVLWRGKSIGDVLEMEIDEAVDFFASMPSIAYPLKLMQDVGLGYLTLGQPSPTLSGGEAQRLKLVTELAKVRTDGSFAARAPHTLYVLDEPTVGLHMTDVDRLSKVLSRLVDAGSTVVVIEHNLDIAADADWIIDLGPEGGAKGGKVVAQGSPKMIARKNTATGIVLKAFLAEHKPVKSA</sequence>
<keyword evidence="6" id="KW-0547">Nucleotide-binding</keyword>
<comment type="subcellular location">
    <subcellularLocation>
        <location evidence="1">Cytoplasm</location>
    </subcellularLocation>
</comment>
<dbReference type="GO" id="GO:0005524">
    <property type="term" value="F:ATP binding"/>
    <property type="evidence" value="ECO:0007669"/>
    <property type="project" value="UniProtKB-KW"/>
</dbReference>
<dbReference type="InterPro" id="IPR004602">
    <property type="entry name" value="UvrA"/>
</dbReference>
<dbReference type="GO" id="GO:0004518">
    <property type="term" value="F:nuclease activity"/>
    <property type="evidence" value="ECO:0007669"/>
    <property type="project" value="UniProtKB-KW"/>
</dbReference>
<dbReference type="InterPro" id="IPR003593">
    <property type="entry name" value="AAA+_ATPase"/>
</dbReference>
<dbReference type="Gene3D" id="1.20.1580.10">
    <property type="entry name" value="ABC transporter ATPase like domain"/>
    <property type="match status" value="3"/>
</dbReference>
<accession>S3C7E6</accession>
<evidence type="ECO:0000256" key="3">
    <source>
        <dbReference type="ARBA" id="ARBA00022490"/>
    </source>
</evidence>
<evidence type="ECO:0000256" key="16">
    <source>
        <dbReference type="ARBA" id="ARBA00039316"/>
    </source>
</evidence>
<evidence type="ECO:0000313" key="19">
    <source>
        <dbReference type="EMBL" id="EPE02118.1"/>
    </source>
</evidence>
<keyword evidence="14" id="KW-0234">DNA repair</keyword>
<dbReference type="Pfam" id="PF17755">
    <property type="entry name" value="UvrA_DNA-bind"/>
    <property type="match status" value="1"/>
</dbReference>
<evidence type="ECO:0000259" key="18">
    <source>
        <dbReference type="PROSITE" id="PS50893"/>
    </source>
</evidence>
<evidence type="ECO:0000256" key="9">
    <source>
        <dbReference type="ARBA" id="ARBA00022771"/>
    </source>
</evidence>
<evidence type="ECO:0000313" key="20">
    <source>
        <dbReference type="Proteomes" id="UP000014400"/>
    </source>
</evidence>
<dbReference type="PANTHER" id="PTHR43152">
    <property type="entry name" value="UVRABC SYSTEM PROTEIN A"/>
    <property type="match status" value="1"/>
</dbReference>
<evidence type="ECO:0000256" key="6">
    <source>
        <dbReference type="ARBA" id="ARBA00022741"/>
    </source>
</evidence>
<dbReference type="Pfam" id="PF17760">
    <property type="entry name" value="UvrA_inter"/>
    <property type="match status" value="1"/>
</dbReference>
<evidence type="ECO:0000256" key="15">
    <source>
        <dbReference type="ARBA" id="ARBA00038000"/>
    </source>
</evidence>
<dbReference type="PANTHER" id="PTHR43152:SF3">
    <property type="entry name" value="UVRABC SYSTEM PROTEIN A"/>
    <property type="match status" value="1"/>
</dbReference>
<dbReference type="GO" id="GO:0003677">
    <property type="term" value="F:DNA binding"/>
    <property type="evidence" value="ECO:0007669"/>
    <property type="project" value="UniProtKB-KW"/>
</dbReference>
<keyword evidence="5" id="KW-0677">Repeat</keyword>
<dbReference type="GO" id="GO:0008270">
    <property type="term" value="F:zinc ion binding"/>
    <property type="evidence" value="ECO:0007669"/>
    <property type="project" value="UniProtKB-KW"/>
</dbReference>
<evidence type="ECO:0000256" key="17">
    <source>
        <dbReference type="ARBA" id="ARBA00042156"/>
    </source>
</evidence>
<dbReference type="GO" id="GO:0016887">
    <property type="term" value="F:ATP hydrolysis activity"/>
    <property type="evidence" value="ECO:0007669"/>
    <property type="project" value="InterPro"/>
</dbReference>
<keyword evidence="2" id="KW-1003">Cell membrane</keyword>
<evidence type="ECO:0000256" key="2">
    <source>
        <dbReference type="ARBA" id="ARBA00022475"/>
    </source>
</evidence>
<evidence type="ECO:0000256" key="5">
    <source>
        <dbReference type="ARBA" id="ARBA00022737"/>
    </source>
</evidence>
<dbReference type="EMBL" id="ATCF01000001">
    <property type="protein sequence ID" value="EPE02118.1"/>
    <property type="molecule type" value="Genomic_DNA"/>
</dbReference>
<evidence type="ECO:0000256" key="14">
    <source>
        <dbReference type="ARBA" id="ARBA00023204"/>
    </source>
</evidence>
<dbReference type="PROSITE" id="PS50893">
    <property type="entry name" value="ABC_TRANSPORTER_2"/>
    <property type="match status" value="1"/>
</dbReference>
<dbReference type="Gene3D" id="3.40.50.300">
    <property type="entry name" value="P-loop containing nucleotide triphosphate hydrolases"/>
    <property type="match status" value="5"/>
</dbReference>
<evidence type="ECO:0000256" key="12">
    <source>
        <dbReference type="ARBA" id="ARBA00022881"/>
    </source>
</evidence>
<keyword evidence="20" id="KW-1185">Reference proteome</keyword>
<evidence type="ECO:0000256" key="13">
    <source>
        <dbReference type="ARBA" id="ARBA00023125"/>
    </source>
</evidence>
<dbReference type="GO" id="GO:0009380">
    <property type="term" value="C:excinuclease repair complex"/>
    <property type="evidence" value="ECO:0007669"/>
    <property type="project" value="InterPro"/>
</dbReference>
<dbReference type="Proteomes" id="UP000014400">
    <property type="component" value="Unassembled WGS sequence"/>
</dbReference>
<keyword evidence="12" id="KW-0267">Excision nuclease</keyword>
<dbReference type="RefSeq" id="WP_016473514.1">
    <property type="nucleotide sequence ID" value="NZ_KE150480.1"/>
</dbReference>
<dbReference type="HOGENOM" id="CLU_001370_3_0_4"/>
<comment type="similarity">
    <text evidence="15">Belongs to the ABC transporter superfamily. UvrA family.</text>
</comment>
<dbReference type="PATRIC" id="fig|1203554.3.peg.3"/>
<dbReference type="STRING" id="1203554.HMPREF1476_00005"/>
<keyword evidence="9" id="KW-0863">Zinc-finger</keyword>
<comment type="caution">
    <text evidence="19">The sequence shown here is derived from an EMBL/GenBank/DDBJ whole genome shotgun (WGS) entry which is preliminary data.</text>
</comment>
<keyword evidence="13" id="KW-0238">DNA-binding</keyword>
<keyword evidence="8" id="KW-0228">DNA excision</keyword>
<dbReference type="InterPro" id="IPR041102">
    <property type="entry name" value="UvrA_inter"/>
</dbReference>
<feature type="domain" description="ABC transporter" evidence="18">
    <location>
        <begin position="1027"/>
        <end position="1544"/>
    </location>
</feature>
<dbReference type="SUPFAM" id="SSF52540">
    <property type="entry name" value="P-loop containing nucleoside triphosphate hydrolases"/>
    <property type="match status" value="4"/>
</dbReference>
<evidence type="ECO:0000256" key="8">
    <source>
        <dbReference type="ARBA" id="ARBA00022769"/>
    </source>
</evidence>
<keyword evidence="10" id="KW-0862">Zinc</keyword>
<dbReference type="SMART" id="SM00382">
    <property type="entry name" value="AAA"/>
    <property type="match status" value="3"/>
</dbReference>
<proteinExistence type="inferred from homology"/>
<dbReference type="Gene3D" id="3.30.1490.20">
    <property type="entry name" value="ATP-grasp fold, A domain"/>
    <property type="match status" value="1"/>
</dbReference>
<dbReference type="InterPro" id="IPR017871">
    <property type="entry name" value="ABC_transporter-like_CS"/>
</dbReference>
<dbReference type="Gene3D" id="3.30.190.20">
    <property type="match status" value="1"/>
</dbReference>
<evidence type="ECO:0000256" key="1">
    <source>
        <dbReference type="ARBA" id="ARBA00004496"/>
    </source>
</evidence>
<organism evidence="19 20">
    <name type="scientific">Sutterella wadsworthensis HGA0223</name>
    <dbReference type="NCBI Taxonomy" id="1203554"/>
    <lineage>
        <taxon>Bacteria</taxon>
        <taxon>Pseudomonadati</taxon>
        <taxon>Pseudomonadota</taxon>
        <taxon>Betaproteobacteria</taxon>
        <taxon>Burkholderiales</taxon>
        <taxon>Sutterellaceae</taxon>
        <taxon>Sutterella</taxon>
    </lineage>
</organism>
<dbReference type="PROSITE" id="PS00211">
    <property type="entry name" value="ABC_TRANSPORTER_1"/>
    <property type="match status" value="1"/>
</dbReference>
<keyword evidence="7" id="KW-0227">DNA damage</keyword>
<keyword evidence="4" id="KW-0479">Metal-binding</keyword>